<feature type="region of interest" description="Disordered" evidence="1">
    <location>
        <begin position="246"/>
        <end position="277"/>
    </location>
</feature>
<dbReference type="AlphaFoldDB" id="A0A8X8BWH1"/>
<keyword evidence="4" id="KW-1185">Reference proteome</keyword>
<dbReference type="EMBL" id="JAATIS010000220">
    <property type="protein sequence ID" value="KAG2469244.1"/>
    <property type="molecule type" value="Genomic_DNA"/>
</dbReference>
<dbReference type="InterPro" id="IPR016187">
    <property type="entry name" value="CTDL_fold"/>
</dbReference>
<dbReference type="Pfam" id="PF00059">
    <property type="entry name" value="Lectin_C"/>
    <property type="match status" value="2"/>
</dbReference>
<gene>
    <name evidence="3" type="primary">Acan_0</name>
    <name evidence="3" type="ORF">GTO96_0004381</name>
</gene>
<dbReference type="InterPro" id="IPR016186">
    <property type="entry name" value="C-type_lectin-like/link_sf"/>
</dbReference>
<feature type="compositionally biased region" description="Basic and acidic residues" evidence="1">
    <location>
        <begin position="203"/>
        <end position="215"/>
    </location>
</feature>
<feature type="domain" description="C-type lectin" evidence="2">
    <location>
        <begin position="17"/>
        <end position="70"/>
    </location>
</feature>
<evidence type="ECO:0000259" key="2">
    <source>
        <dbReference type="PROSITE" id="PS50041"/>
    </source>
</evidence>
<feature type="region of interest" description="Disordered" evidence="1">
    <location>
        <begin position="203"/>
        <end position="229"/>
    </location>
</feature>
<evidence type="ECO:0000313" key="4">
    <source>
        <dbReference type="Proteomes" id="UP000886611"/>
    </source>
</evidence>
<proteinExistence type="predicted"/>
<dbReference type="PANTHER" id="PTHR45784:SF3">
    <property type="entry name" value="C-TYPE LECTIN DOMAIN FAMILY 4 MEMBER K-LIKE-RELATED"/>
    <property type="match status" value="1"/>
</dbReference>
<feature type="domain" description="C-type lectin" evidence="2">
    <location>
        <begin position="83"/>
        <end position="180"/>
    </location>
</feature>
<dbReference type="Gene3D" id="3.10.100.10">
    <property type="entry name" value="Mannose-Binding Protein A, subunit A"/>
    <property type="match status" value="2"/>
</dbReference>
<accession>A0A8X8BWH1</accession>
<protein>
    <submittedName>
        <fullName evidence="3">PGCA protein</fullName>
    </submittedName>
</protein>
<evidence type="ECO:0000256" key="1">
    <source>
        <dbReference type="SAM" id="MobiDB-lite"/>
    </source>
</evidence>
<feature type="non-terminal residue" evidence="3">
    <location>
        <position position="1"/>
    </location>
</feature>
<dbReference type="SMART" id="SM00034">
    <property type="entry name" value="CLECT"/>
    <property type="match status" value="1"/>
</dbReference>
<dbReference type="PROSITE" id="PS50041">
    <property type="entry name" value="C_TYPE_LECTIN_2"/>
    <property type="match status" value="2"/>
</dbReference>
<comment type="caution">
    <text evidence="3">The sequence shown here is derived from an EMBL/GenBank/DDBJ whole genome shotgun (WGS) entry which is preliminary data.</text>
</comment>
<dbReference type="Proteomes" id="UP000886611">
    <property type="component" value="Unassembled WGS sequence"/>
</dbReference>
<name>A0A8X8BWH1_POLSE</name>
<feature type="non-terminal residue" evidence="3">
    <location>
        <position position="302"/>
    </location>
</feature>
<organism evidence="3 4">
    <name type="scientific">Polypterus senegalus</name>
    <name type="common">Senegal bichir</name>
    <dbReference type="NCBI Taxonomy" id="55291"/>
    <lineage>
        <taxon>Eukaryota</taxon>
        <taxon>Metazoa</taxon>
        <taxon>Chordata</taxon>
        <taxon>Craniata</taxon>
        <taxon>Vertebrata</taxon>
        <taxon>Euteleostomi</taxon>
        <taxon>Actinopterygii</taxon>
        <taxon>Polypteriformes</taxon>
        <taxon>Polypteridae</taxon>
        <taxon>Polypterus</taxon>
    </lineage>
</organism>
<sequence>MNQKLSNISKNYLHGIFWIGLYHDRDIWQWPNGEKTSYYNWKRNLFCAYAKMDGSWMDSYCDVLKPFICYKGTCGPLSCNTTYHNISNWMSWYDAQSYCRSHYTDLVTIENQTVNDQLLQILGQRQGWIGLRHGNDTWQWSDGDQLTYKNWNPTRYCARVQPDGSWADSICSDQIPFMCYKAHVLAPLYTVGILFLWKVRGRGHDHNSASPRTREGSPPGGYRGQRQGSPGQLWSLGLQHFATPENAARKGSGFPMQHFQHNQVPYKRGPLTPFEDSRVGRRTKLAWGKVEEKRKERKERGD</sequence>
<dbReference type="InterPro" id="IPR001304">
    <property type="entry name" value="C-type_lectin-like"/>
</dbReference>
<evidence type="ECO:0000313" key="3">
    <source>
        <dbReference type="EMBL" id="KAG2469244.1"/>
    </source>
</evidence>
<reference evidence="3 4" key="1">
    <citation type="journal article" date="2021" name="Cell">
        <title>Tracing the genetic footprints of vertebrate landing in non-teleost ray-finned fishes.</title>
        <authorList>
            <person name="Bi X."/>
            <person name="Wang K."/>
            <person name="Yang L."/>
            <person name="Pan H."/>
            <person name="Jiang H."/>
            <person name="Wei Q."/>
            <person name="Fang M."/>
            <person name="Yu H."/>
            <person name="Zhu C."/>
            <person name="Cai Y."/>
            <person name="He Y."/>
            <person name="Gan X."/>
            <person name="Zeng H."/>
            <person name="Yu D."/>
            <person name="Zhu Y."/>
            <person name="Jiang H."/>
            <person name="Qiu Q."/>
            <person name="Yang H."/>
            <person name="Zhang Y.E."/>
            <person name="Wang W."/>
            <person name="Zhu M."/>
            <person name="He S."/>
            <person name="Zhang G."/>
        </authorList>
    </citation>
    <scope>NUCLEOTIDE SEQUENCE [LARGE SCALE GENOMIC DNA]</scope>
    <source>
        <strain evidence="3">Bchr_013</strain>
    </source>
</reference>
<dbReference type="PANTHER" id="PTHR45784">
    <property type="entry name" value="C-TYPE LECTIN DOMAIN FAMILY 20 MEMBER A-RELATED"/>
    <property type="match status" value="1"/>
</dbReference>
<dbReference type="SUPFAM" id="SSF56436">
    <property type="entry name" value="C-type lectin-like"/>
    <property type="match status" value="2"/>
</dbReference>